<feature type="region of interest" description="Disordered" evidence="1">
    <location>
        <begin position="1"/>
        <end position="28"/>
    </location>
</feature>
<dbReference type="Proteomes" id="UP000823388">
    <property type="component" value="Chromosome 5N"/>
</dbReference>
<name>A0A8T0RYF0_PANVG</name>
<comment type="caution">
    <text evidence="2">The sequence shown here is derived from an EMBL/GenBank/DDBJ whole genome shotgun (WGS) entry which is preliminary data.</text>
</comment>
<proteinExistence type="predicted"/>
<feature type="compositionally biased region" description="Basic and acidic residues" evidence="1">
    <location>
        <begin position="1"/>
        <end position="10"/>
    </location>
</feature>
<accession>A0A8T0RYF0</accession>
<keyword evidence="3" id="KW-1185">Reference proteome</keyword>
<dbReference type="AlphaFoldDB" id="A0A8T0RYF0"/>
<evidence type="ECO:0000313" key="3">
    <source>
        <dbReference type="Proteomes" id="UP000823388"/>
    </source>
</evidence>
<dbReference type="EMBL" id="CM029046">
    <property type="protein sequence ID" value="KAG2591642.1"/>
    <property type="molecule type" value="Genomic_DNA"/>
</dbReference>
<gene>
    <name evidence="2" type="ORF">PVAP13_5NG496800</name>
</gene>
<evidence type="ECO:0000256" key="1">
    <source>
        <dbReference type="SAM" id="MobiDB-lite"/>
    </source>
</evidence>
<sequence>MGLDQDHWDDALPLQVRRADPPPRNASGDRVVALARTPARRPRLPSDLDVFVDPRLRAFVALPVCVPRKFQRYYAYFKRRKSPVKGSGQTALF</sequence>
<protein>
    <submittedName>
        <fullName evidence="2">Uncharacterized protein</fullName>
    </submittedName>
</protein>
<organism evidence="2 3">
    <name type="scientific">Panicum virgatum</name>
    <name type="common">Blackwell switchgrass</name>
    <dbReference type="NCBI Taxonomy" id="38727"/>
    <lineage>
        <taxon>Eukaryota</taxon>
        <taxon>Viridiplantae</taxon>
        <taxon>Streptophyta</taxon>
        <taxon>Embryophyta</taxon>
        <taxon>Tracheophyta</taxon>
        <taxon>Spermatophyta</taxon>
        <taxon>Magnoliopsida</taxon>
        <taxon>Liliopsida</taxon>
        <taxon>Poales</taxon>
        <taxon>Poaceae</taxon>
        <taxon>PACMAD clade</taxon>
        <taxon>Panicoideae</taxon>
        <taxon>Panicodae</taxon>
        <taxon>Paniceae</taxon>
        <taxon>Panicinae</taxon>
        <taxon>Panicum</taxon>
        <taxon>Panicum sect. Hiantes</taxon>
    </lineage>
</organism>
<reference evidence="2" key="1">
    <citation type="submission" date="2020-05" db="EMBL/GenBank/DDBJ databases">
        <title>WGS assembly of Panicum virgatum.</title>
        <authorList>
            <person name="Lovell J.T."/>
            <person name="Jenkins J."/>
            <person name="Shu S."/>
            <person name="Juenger T.E."/>
            <person name="Schmutz J."/>
        </authorList>
    </citation>
    <scope>NUCLEOTIDE SEQUENCE</scope>
    <source>
        <strain evidence="2">AP13</strain>
    </source>
</reference>
<evidence type="ECO:0000313" key="2">
    <source>
        <dbReference type="EMBL" id="KAG2591642.1"/>
    </source>
</evidence>